<accession>A0A2N1MPR0</accession>
<evidence type="ECO:0000313" key="2">
    <source>
        <dbReference type="Proteomes" id="UP000233469"/>
    </source>
</evidence>
<feature type="non-terminal residue" evidence="1">
    <location>
        <position position="199"/>
    </location>
</feature>
<comment type="caution">
    <text evidence="1">The sequence shown here is derived from an EMBL/GenBank/DDBJ whole genome shotgun (WGS) entry which is preliminary data.</text>
</comment>
<protein>
    <submittedName>
        <fullName evidence="1">Uncharacterized protein</fullName>
    </submittedName>
</protein>
<reference evidence="1 2" key="1">
    <citation type="submission" date="2016-04" db="EMBL/GenBank/DDBJ databases">
        <title>Genome analyses suggest a sexual origin of heterokaryosis in a supposedly ancient asexual fungus.</title>
        <authorList>
            <person name="Ropars J."/>
            <person name="Sedzielewska K."/>
            <person name="Noel J."/>
            <person name="Charron P."/>
            <person name="Farinelli L."/>
            <person name="Marton T."/>
            <person name="Kruger M."/>
            <person name="Pelin A."/>
            <person name="Brachmann A."/>
            <person name="Corradi N."/>
        </authorList>
    </citation>
    <scope>NUCLEOTIDE SEQUENCE [LARGE SCALE GENOMIC DNA]</scope>
    <source>
        <strain evidence="1 2">C2</strain>
    </source>
</reference>
<proteinExistence type="predicted"/>
<name>A0A2N1MPR0_9GLOM</name>
<reference evidence="1 2" key="2">
    <citation type="submission" date="2017-10" db="EMBL/GenBank/DDBJ databases">
        <title>Extensive intraspecific genome diversity in a model arbuscular mycorrhizal fungus.</title>
        <authorList>
            <person name="Chen E.C.H."/>
            <person name="Morin E."/>
            <person name="Baudet D."/>
            <person name="Noel J."/>
            <person name="Ndikumana S."/>
            <person name="Charron P."/>
            <person name="St-Onge C."/>
            <person name="Giorgi J."/>
            <person name="Grigoriev I.V."/>
            <person name="Roux C."/>
            <person name="Martin F.M."/>
            <person name="Corradi N."/>
        </authorList>
    </citation>
    <scope>NUCLEOTIDE SEQUENCE [LARGE SCALE GENOMIC DNA]</scope>
    <source>
        <strain evidence="1 2">C2</strain>
    </source>
</reference>
<dbReference type="PANTHER" id="PTHR19446">
    <property type="entry name" value="REVERSE TRANSCRIPTASES"/>
    <property type="match status" value="1"/>
</dbReference>
<gene>
    <name evidence="1" type="ORF">RhiirC2_716851</name>
</gene>
<dbReference type="EMBL" id="LLXL01001607">
    <property type="protein sequence ID" value="PKK63631.1"/>
    <property type="molecule type" value="Genomic_DNA"/>
</dbReference>
<dbReference type="Proteomes" id="UP000233469">
    <property type="component" value="Unassembled WGS sequence"/>
</dbReference>
<sequence>MASVHARIHALELADQRMSQLELQWTTFADDLDKLCLINLLVFDAWPFNQKCEYLHSRIIKAAKSNLSAVTVGNTCTLKKPKDLEILYLPERWSNAYVPLADVSPAIFGSLMNPPTLDEWSSTISSMPNDKVTGLSMISYEMLKHLGLSASALLFNLICTCLSDTNIPDLWRQATVFPISKPHEWKCQLKNTRPITLLE</sequence>
<organism evidence="1 2">
    <name type="scientific">Rhizophagus irregularis</name>
    <dbReference type="NCBI Taxonomy" id="588596"/>
    <lineage>
        <taxon>Eukaryota</taxon>
        <taxon>Fungi</taxon>
        <taxon>Fungi incertae sedis</taxon>
        <taxon>Mucoromycota</taxon>
        <taxon>Glomeromycotina</taxon>
        <taxon>Glomeromycetes</taxon>
        <taxon>Glomerales</taxon>
        <taxon>Glomeraceae</taxon>
        <taxon>Rhizophagus</taxon>
    </lineage>
</organism>
<evidence type="ECO:0000313" key="1">
    <source>
        <dbReference type="EMBL" id="PKK63631.1"/>
    </source>
</evidence>
<dbReference type="AlphaFoldDB" id="A0A2N1MPR0"/>